<evidence type="ECO:0000259" key="3">
    <source>
        <dbReference type="Pfam" id="PF05390"/>
    </source>
</evidence>
<accession>A0A9W9JWM3</accession>
<dbReference type="InterPro" id="IPR018466">
    <property type="entry name" value="Kre9/Knh1-like_N"/>
</dbReference>
<feature type="chain" id="PRO_5040947807" description="Yeast cell wall synthesis Kre9/Knh1 C-terminal domain-containing protein" evidence="2">
    <location>
        <begin position="20"/>
        <end position="294"/>
    </location>
</feature>
<dbReference type="Proteomes" id="UP001141434">
    <property type="component" value="Unassembled WGS sequence"/>
</dbReference>
<evidence type="ECO:0000313" key="5">
    <source>
        <dbReference type="EMBL" id="KAJ5084283.1"/>
    </source>
</evidence>
<evidence type="ECO:0000259" key="4">
    <source>
        <dbReference type="Pfam" id="PF10342"/>
    </source>
</evidence>
<evidence type="ECO:0000313" key="6">
    <source>
        <dbReference type="Proteomes" id="UP001141434"/>
    </source>
</evidence>
<dbReference type="GO" id="GO:0005576">
    <property type="term" value="C:extracellular region"/>
    <property type="evidence" value="ECO:0007669"/>
    <property type="project" value="TreeGrafter"/>
</dbReference>
<dbReference type="GO" id="GO:0042546">
    <property type="term" value="P:cell wall biogenesis"/>
    <property type="evidence" value="ECO:0007669"/>
    <property type="project" value="InterPro"/>
</dbReference>
<feature type="domain" description="Yeast cell wall synthesis Kre9/Knh1 C-terminal" evidence="3">
    <location>
        <begin position="204"/>
        <end position="280"/>
    </location>
</feature>
<dbReference type="Pfam" id="PF05390">
    <property type="entry name" value="Kre9_KNH1_C"/>
    <property type="match status" value="1"/>
</dbReference>
<organism evidence="5 6">
    <name type="scientific">Penicillium alfredii</name>
    <dbReference type="NCBI Taxonomy" id="1506179"/>
    <lineage>
        <taxon>Eukaryota</taxon>
        <taxon>Fungi</taxon>
        <taxon>Dikarya</taxon>
        <taxon>Ascomycota</taxon>
        <taxon>Pezizomycotina</taxon>
        <taxon>Eurotiomycetes</taxon>
        <taxon>Eurotiomycetidae</taxon>
        <taxon>Eurotiales</taxon>
        <taxon>Aspergillaceae</taxon>
        <taxon>Penicillium</taxon>
    </lineage>
</organism>
<feature type="signal peptide" evidence="2">
    <location>
        <begin position="1"/>
        <end position="19"/>
    </location>
</feature>
<dbReference type="RefSeq" id="XP_056507680.1">
    <property type="nucleotide sequence ID" value="XM_056659387.1"/>
</dbReference>
<evidence type="ECO:0000256" key="1">
    <source>
        <dbReference type="ARBA" id="ARBA00022729"/>
    </source>
</evidence>
<dbReference type="Pfam" id="PF10342">
    <property type="entry name" value="Kre9_KNH"/>
    <property type="match status" value="1"/>
</dbReference>
<keyword evidence="1 2" id="KW-0732">Signal</keyword>
<dbReference type="OrthoDB" id="2432613at2759"/>
<dbReference type="GO" id="GO:0031505">
    <property type="term" value="P:fungal-type cell wall organization"/>
    <property type="evidence" value="ECO:0007669"/>
    <property type="project" value="TreeGrafter"/>
</dbReference>
<reference evidence="5" key="1">
    <citation type="submission" date="2022-11" db="EMBL/GenBank/DDBJ databases">
        <authorList>
            <person name="Petersen C."/>
        </authorList>
    </citation>
    <scope>NUCLEOTIDE SEQUENCE</scope>
    <source>
        <strain evidence="5">IBT 34128</strain>
    </source>
</reference>
<dbReference type="GO" id="GO:0006078">
    <property type="term" value="P:(1-&gt;6)-beta-D-glucan biosynthetic process"/>
    <property type="evidence" value="ECO:0007669"/>
    <property type="project" value="InterPro"/>
</dbReference>
<dbReference type="EMBL" id="JAPMSZ010000011">
    <property type="protein sequence ID" value="KAJ5084283.1"/>
    <property type="molecule type" value="Genomic_DNA"/>
</dbReference>
<dbReference type="PANTHER" id="PTHR28154">
    <property type="entry name" value="CELL WALL SYNTHESIS PROTEIN KNH1-RELATED"/>
    <property type="match status" value="1"/>
</dbReference>
<dbReference type="InterPro" id="IPR045328">
    <property type="entry name" value="Kre9/Knh1"/>
</dbReference>
<gene>
    <name evidence="5" type="ORF">NUU61_008862</name>
</gene>
<dbReference type="PANTHER" id="PTHR28154:SF1">
    <property type="entry name" value="CELL WALL SYNTHESIS PROTEIN KNH1-RELATED"/>
    <property type="match status" value="1"/>
</dbReference>
<reference evidence="5" key="2">
    <citation type="journal article" date="2023" name="IMA Fungus">
        <title>Comparative genomic study of the Penicillium genus elucidates a diverse pangenome and 15 lateral gene transfer events.</title>
        <authorList>
            <person name="Petersen C."/>
            <person name="Sorensen T."/>
            <person name="Nielsen M.R."/>
            <person name="Sondergaard T.E."/>
            <person name="Sorensen J.L."/>
            <person name="Fitzpatrick D.A."/>
            <person name="Frisvad J.C."/>
            <person name="Nielsen K.L."/>
        </authorList>
    </citation>
    <scope>NUCLEOTIDE SEQUENCE</scope>
    <source>
        <strain evidence="5">IBT 34128</strain>
    </source>
</reference>
<sequence length="294" mass="32021">MKLHQIFLVLVVLLTAVYAQITSSGLTFDGGDVVTLAWALEGDGSTKYDFYLCAGDETTNSYESLARVIKDGTFASGDLVSFRADQNIGGNEPNAYFLKIVSSGSNGSWSGITSHFTLTNMKGSFSAKVLEAIKTMKPAIGLPWSSFGGDHLLEAEVPTSHNASAAEGFLREEVTESVLQFPTPIVESEIERNELRKRQAIGAHTIPYGEQTGPTRYAPVPKRAGTTIADRSATPQYPPFPFSVATEYLPAPTVSTTEMAYLTWTTHSIENTAAPAAAPTLDKRMQRWLERWKD</sequence>
<name>A0A9W9JWM3_9EURO</name>
<dbReference type="InterPro" id="IPR008659">
    <property type="entry name" value="Kre9/Knh1_C"/>
</dbReference>
<dbReference type="AlphaFoldDB" id="A0A9W9JWM3"/>
<keyword evidence="6" id="KW-1185">Reference proteome</keyword>
<dbReference type="GeneID" id="81398556"/>
<evidence type="ECO:0000256" key="2">
    <source>
        <dbReference type="SAM" id="SignalP"/>
    </source>
</evidence>
<protein>
    <recommendedName>
        <fullName evidence="7">Yeast cell wall synthesis Kre9/Knh1 C-terminal domain-containing protein</fullName>
    </recommendedName>
</protein>
<comment type="caution">
    <text evidence="5">The sequence shown here is derived from an EMBL/GenBank/DDBJ whole genome shotgun (WGS) entry which is preliminary data.</text>
</comment>
<proteinExistence type="predicted"/>
<feature type="domain" description="Yeast cell wall synthesis Kre9/Knh1-like N-terminal" evidence="4">
    <location>
        <begin position="24"/>
        <end position="117"/>
    </location>
</feature>
<evidence type="ECO:0008006" key="7">
    <source>
        <dbReference type="Google" id="ProtNLM"/>
    </source>
</evidence>